<organism evidence="1 2">
    <name type="scientific">Cryobacterium levicorallinum</name>
    <dbReference type="NCBI Taxonomy" id="995038"/>
    <lineage>
        <taxon>Bacteria</taxon>
        <taxon>Bacillati</taxon>
        <taxon>Actinomycetota</taxon>
        <taxon>Actinomycetes</taxon>
        <taxon>Micrococcales</taxon>
        <taxon>Microbacteriaceae</taxon>
        <taxon>Cryobacterium</taxon>
    </lineage>
</organism>
<protein>
    <submittedName>
        <fullName evidence="1">DUF4238 domain-containing protein</fullName>
    </submittedName>
</protein>
<dbReference type="AlphaFoldDB" id="A0A4V3IA50"/>
<proteinExistence type="predicted"/>
<dbReference type="RefSeq" id="WP_134495642.1">
    <property type="nucleotide sequence ID" value="NZ_BKAC01000020.1"/>
</dbReference>
<dbReference type="Pfam" id="PF14022">
    <property type="entry name" value="DUF4238"/>
    <property type="match status" value="1"/>
</dbReference>
<reference evidence="1 2" key="1">
    <citation type="submission" date="2019-03" db="EMBL/GenBank/DDBJ databases">
        <title>Genomics of glacier-inhabiting Cryobacterium strains.</title>
        <authorList>
            <person name="Liu Q."/>
            <person name="Xin Y.-H."/>
        </authorList>
    </citation>
    <scope>NUCLEOTIDE SEQUENCE [LARGE SCALE GENOMIC DNA]</scope>
    <source>
        <strain evidence="1 2">Hh34</strain>
    </source>
</reference>
<accession>A0A4V3IA50</accession>
<dbReference type="InterPro" id="IPR025332">
    <property type="entry name" value="DUF4238"/>
</dbReference>
<name>A0A4V3IA50_9MICO</name>
<dbReference type="EMBL" id="SOFE01000029">
    <property type="protein sequence ID" value="TFB81828.1"/>
    <property type="molecule type" value="Genomic_DNA"/>
</dbReference>
<evidence type="ECO:0000313" key="1">
    <source>
        <dbReference type="EMBL" id="TFB81828.1"/>
    </source>
</evidence>
<sequence>MPVNSLDLGGWAVKSVRNPWGQIPMTAGGRSLSGRTREYMDDLLDQQRAPDSVSRRHHYVPRSYLRQWSSDSKRIWVHDTVTGAVKQLGLADVCVKENFYRVVGSDGTPHNRVELMFGVVDSELRRVQVLLANLEDPDQLEFDDLLGLGVSMAVQRMRTLQQRRVQLQYNKWLVAQNPSQHQSIDDDIDNPHRLAGVHTEMLFKGMWQAADVLTTRQIEVWHDPQGRFVTCDAPVLIPFKNNVRKGLMSAPYILWPVSPYRAVALSNELVGEKALIRTATGKLVGVATHGVEQGRERMIFASDEQRHRLLEGKTFRRRTQSRLRCANHTPQGERIPPPGCCVEWSETFAAAPDVALCEQGLHSPAPAMSSIP</sequence>
<comment type="caution">
    <text evidence="1">The sequence shown here is derived from an EMBL/GenBank/DDBJ whole genome shotgun (WGS) entry which is preliminary data.</text>
</comment>
<dbReference type="Proteomes" id="UP000297963">
    <property type="component" value="Unassembled WGS sequence"/>
</dbReference>
<evidence type="ECO:0000313" key="2">
    <source>
        <dbReference type="Proteomes" id="UP000297963"/>
    </source>
</evidence>
<gene>
    <name evidence="1" type="ORF">E3O11_16245</name>
</gene>